<dbReference type="InterPro" id="IPR046737">
    <property type="entry name" value="DUF6629"/>
</dbReference>
<feature type="transmembrane region" description="Helical" evidence="1">
    <location>
        <begin position="133"/>
        <end position="152"/>
    </location>
</feature>
<keyword evidence="1" id="KW-0812">Transmembrane</keyword>
<evidence type="ECO:0008006" key="4">
    <source>
        <dbReference type="Google" id="ProtNLM"/>
    </source>
</evidence>
<organism evidence="2 3">
    <name type="scientific">Streptomyces venezuelae</name>
    <dbReference type="NCBI Taxonomy" id="54571"/>
    <lineage>
        <taxon>Bacteria</taxon>
        <taxon>Bacillati</taxon>
        <taxon>Actinomycetota</taxon>
        <taxon>Actinomycetes</taxon>
        <taxon>Kitasatosporales</taxon>
        <taxon>Streptomycetaceae</taxon>
        <taxon>Streptomyces</taxon>
    </lineage>
</organism>
<gene>
    <name evidence="2" type="ORF">DEJ51_32950</name>
</gene>
<reference evidence="2 3" key="1">
    <citation type="submission" date="2018-05" db="EMBL/GenBank/DDBJ databases">
        <title>Streptomyces venezuelae.</title>
        <authorList>
            <person name="Kim W."/>
            <person name="Lee N."/>
            <person name="Cho B.-K."/>
        </authorList>
    </citation>
    <scope>NUCLEOTIDE SEQUENCE [LARGE SCALE GENOMIC DNA]</scope>
    <source>
        <strain evidence="2 3">ATCC 21018</strain>
    </source>
</reference>
<feature type="transmembrane region" description="Helical" evidence="1">
    <location>
        <begin position="6"/>
        <end position="26"/>
    </location>
</feature>
<sequence length="208" mass="21394">MCWSATADLAAGAVISAAGVVCLVRVRRARDLPVAALPLLLGAHQLVEAAVWGTGGGCSPAATAWAVIALPLLAVWVPAGVLLAAAPGARRRLWGPMAAGLATAAVLSYCLALRPVTAEIRGHTIGYGVNVPWMPLVLTGYLFATLGSLLLGGDRRLRTLGVVLAAGALACSALWRLEFASTWCAFAAVASLLVWGWVRRPDTAPPVA</sequence>
<name>A0A5P2DT41_STRVZ</name>
<feature type="transmembrane region" description="Helical" evidence="1">
    <location>
        <begin position="181"/>
        <end position="198"/>
    </location>
</feature>
<evidence type="ECO:0000313" key="3">
    <source>
        <dbReference type="Proteomes" id="UP000324101"/>
    </source>
</evidence>
<dbReference type="Proteomes" id="UP000324101">
    <property type="component" value="Chromosome"/>
</dbReference>
<proteinExistence type="predicted"/>
<feature type="transmembrane region" description="Helical" evidence="1">
    <location>
        <begin position="64"/>
        <end position="86"/>
    </location>
</feature>
<feature type="transmembrane region" description="Helical" evidence="1">
    <location>
        <begin position="33"/>
        <end position="52"/>
    </location>
</feature>
<protein>
    <recommendedName>
        <fullName evidence="4">Integral membrane protein</fullName>
    </recommendedName>
</protein>
<dbReference type="Pfam" id="PF20334">
    <property type="entry name" value="DUF6629"/>
    <property type="match status" value="1"/>
</dbReference>
<dbReference type="OrthoDB" id="4381840at2"/>
<evidence type="ECO:0000256" key="1">
    <source>
        <dbReference type="SAM" id="Phobius"/>
    </source>
</evidence>
<feature type="transmembrane region" description="Helical" evidence="1">
    <location>
        <begin position="159"/>
        <end position="175"/>
    </location>
</feature>
<feature type="transmembrane region" description="Helical" evidence="1">
    <location>
        <begin position="93"/>
        <end position="113"/>
    </location>
</feature>
<keyword evidence="1" id="KW-1133">Transmembrane helix</keyword>
<keyword evidence="1" id="KW-0472">Membrane</keyword>
<accession>A0A5P2DT41</accession>
<dbReference type="RefSeq" id="WP_150261272.1">
    <property type="nucleotide sequence ID" value="NZ_CP029189.1"/>
</dbReference>
<dbReference type="EMBL" id="CP029189">
    <property type="protein sequence ID" value="QES58354.1"/>
    <property type="molecule type" value="Genomic_DNA"/>
</dbReference>
<evidence type="ECO:0000313" key="2">
    <source>
        <dbReference type="EMBL" id="QES58354.1"/>
    </source>
</evidence>
<dbReference type="AlphaFoldDB" id="A0A5P2DT41"/>